<keyword evidence="2" id="KW-1185">Reference proteome</keyword>
<evidence type="ECO:0000313" key="2">
    <source>
        <dbReference type="Proteomes" id="UP000094379"/>
    </source>
</evidence>
<dbReference type="AlphaFoldDB" id="A0A1E3GUF2"/>
<sequence length="155" mass="17612">MDITIPTALKTLSAGGSAMQSMTSWWKKSKGDSRALIGELKDNLQYLDMIANDGVPIGDVVEKLSIVEYKRLSREGFNFNNLKKSKISNYPSLKGTDLESWGGKETEALVVSIYDKLNEIKIRFPHVGDNQKYRWKVRVNNIRKRIWLLLVHVGS</sequence>
<name>A0A1E3GUF2_9GAMM</name>
<dbReference type="RefSeq" id="WP_069295859.1">
    <property type="nucleotide sequence ID" value="NZ_MCRI01000011.1"/>
</dbReference>
<comment type="caution">
    <text evidence="1">The sequence shown here is derived from an EMBL/GenBank/DDBJ whole genome shotgun (WGS) entry which is preliminary data.</text>
</comment>
<dbReference type="EMBL" id="MCRI01000011">
    <property type="protein sequence ID" value="ODN66991.1"/>
    <property type="molecule type" value="Genomic_DNA"/>
</dbReference>
<protein>
    <submittedName>
        <fullName evidence="1">Uncharacterized protein</fullName>
    </submittedName>
</protein>
<proteinExistence type="predicted"/>
<accession>A0A1E3GUF2</accession>
<reference evidence="1 2" key="1">
    <citation type="submission" date="2016-07" db="EMBL/GenBank/DDBJ databases">
        <title>Draft Genome Sequence of Methylophaga muralis Bur 1.</title>
        <authorList>
            <person name="Vasilenko O.V."/>
            <person name="Doronina N.V."/>
            <person name="Shmareva M.N."/>
            <person name="Tarlachkov S.V."/>
            <person name="Mustakhimov I."/>
            <person name="Trotsenko Y.A."/>
        </authorList>
    </citation>
    <scope>NUCLEOTIDE SEQUENCE [LARGE SCALE GENOMIC DNA]</scope>
    <source>
        <strain evidence="1 2">Bur 1</strain>
    </source>
</reference>
<dbReference type="Proteomes" id="UP000094379">
    <property type="component" value="Unassembled WGS sequence"/>
</dbReference>
<dbReference type="STRING" id="291169.A9E74_01385"/>
<organism evidence="1 2">
    <name type="scientific">Methylophaga muralis</name>
    <dbReference type="NCBI Taxonomy" id="291169"/>
    <lineage>
        <taxon>Bacteria</taxon>
        <taxon>Pseudomonadati</taxon>
        <taxon>Pseudomonadota</taxon>
        <taxon>Gammaproteobacteria</taxon>
        <taxon>Thiotrichales</taxon>
        <taxon>Piscirickettsiaceae</taxon>
        <taxon>Methylophaga</taxon>
    </lineage>
</organism>
<gene>
    <name evidence="1" type="ORF">A9E74_01385</name>
</gene>
<evidence type="ECO:0000313" key="1">
    <source>
        <dbReference type="EMBL" id="ODN66991.1"/>
    </source>
</evidence>